<dbReference type="EMBL" id="JACSNR010000001">
    <property type="protein sequence ID" value="MBM6922161.1"/>
    <property type="molecule type" value="Genomic_DNA"/>
</dbReference>
<comment type="similarity">
    <text evidence="1">Belongs to the UPF0045 family.</text>
</comment>
<reference evidence="3 4" key="1">
    <citation type="journal article" date="2021" name="Sci. Rep.">
        <title>The distribution of antibiotic resistance genes in chicken gut microbiota commensals.</title>
        <authorList>
            <person name="Juricova H."/>
            <person name="Matiasovicova J."/>
            <person name="Kubasova T."/>
            <person name="Cejkova D."/>
            <person name="Rychlik I."/>
        </authorList>
    </citation>
    <scope>NUCLEOTIDE SEQUENCE [LARGE SCALE GENOMIC DNA]</scope>
    <source>
        <strain evidence="3 4">An564</strain>
    </source>
</reference>
<evidence type="ECO:0000313" key="4">
    <source>
        <dbReference type="Proteomes" id="UP000724149"/>
    </source>
</evidence>
<evidence type="ECO:0000256" key="1">
    <source>
        <dbReference type="ARBA" id="ARBA00010272"/>
    </source>
</evidence>
<evidence type="ECO:0000259" key="2">
    <source>
        <dbReference type="Pfam" id="PF01910"/>
    </source>
</evidence>
<name>A0ABS2GJ62_9FIRM</name>
<dbReference type="InterPro" id="IPR002767">
    <property type="entry name" value="Thiamine_BP"/>
</dbReference>
<dbReference type="PANTHER" id="PTHR33777">
    <property type="entry name" value="UPF0045 PROTEIN ECM15"/>
    <property type="match status" value="1"/>
</dbReference>
<organism evidence="3 4">
    <name type="scientific">Hydrogenoanaerobacterium saccharovorans</name>
    <dbReference type="NCBI Taxonomy" id="474960"/>
    <lineage>
        <taxon>Bacteria</taxon>
        <taxon>Bacillati</taxon>
        <taxon>Bacillota</taxon>
        <taxon>Clostridia</taxon>
        <taxon>Eubacteriales</taxon>
        <taxon>Oscillospiraceae</taxon>
        <taxon>Hydrogenoanaerobacterium</taxon>
    </lineage>
</organism>
<dbReference type="SUPFAM" id="SSF89957">
    <property type="entry name" value="MTH1187/YkoF-like"/>
    <property type="match status" value="1"/>
</dbReference>
<protein>
    <submittedName>
        <fullName evidence="3">Thiamine-binding protein</fullName>
    </submittedName>
</protein>
<evidence type="ECO:0000313" key="3">
    <source>
        <dbReference type="EMBL" id="MBM6922161.1"/>
    </source>
</evidence>
<dbReference type="Proteomes" id="UP000724149">
    <property type="component" value="Unassembled WGS sequence"/>
</dbReference>
<sequence length="98" mass="10727">MNASLAIQILPKVQGDEEVCRVVDEVIAYIQSTGLHCFVGPCETAVEGDFDTIMEIAKQCHLVAIKAGAPSVSSYLKISYRPEGEVLTIDKKTSKYHQ</sequence>
<accession>A0ABS2GJ62</accession>
<feature type="domain" description="Thiamine-binding protein" evidence="2">
    <location>
        <begin position="6"/>
        <end position="96"/>
    </location>
</feature>
<dbReference type="InterPro" id="IPR051614">
    <property type="entry name" value="UPF0045_domain"/>
</dbReference>
<dbReference type="PANTHER" id="PTHR33777:SF1">
    <property type="entry name" value="UPF0045 PROTEIN ECM15"/>
    <property type="match status" value="1"/>
</dbReference>
<dbReference type="InterPro" id="IPR029756">
    <property type="entry name" value="MTH1187/YkoF-like"/>
</dbReference>
<dbReference type="Gene3D" id="3.30.70.930">
    <property type="match status" value="1"/>
</dbReference>
<comment type="caution">
    <text evidence="3">The sequence shown here is derived from an EMBL/GenBank/DDBJ whole genome shotgun (WGS) entry which is preliminary data.</text>
</comment>
<keyword evidence="4" id="KW-1185">Reference proteome</keyword>
<proteinExistence type="inferred from homology"/>
<dbReference type="Pfam" id="PF01910">
    <property type="entry name" value="Thiamine_BP"/>
    <property type="match status" value="1"/>
</dbReference>
<dbReference type="RefSeq" id="WP_177502667.1">
    <property type="nucleotide sequence ID" value="NZ_JACSNR010000001.1"/>
</dbReference>
<gene>
    <name evidence="3" type="ORF">H9X81_00440</name>
</gene>